<evidence type="ECO:0000259" key="3">
    <source>
        <dbReference type="SMART" id="SM01008"/>
    </source>
</evidence>
<dbReference type="InterPro" id="IPR046867">
    <property type="entry name" value="AldOxase/xan_DH_MoCoBD2"/>
</dbReference>
<dbReference type="InterPro" id="IPR008274">
    <property type="entry name" value="AldOxase/xan_DH_MoCoBD1"/>
</dbReference>
<dbReference type="EC" id="1.2.99.2" evidence="4"/>
<dbReference type="InterPro" id="IPR036856">
    <property type="entry name" value="Ald_Oxase/Xan_DH_a/b_sf"/>
</dbReference>
<dbReference type="Gene3D" id="3.90.1170.50">
    <property type="entry name" value="Aldehyde oxidase/xanthine dehydrogenase, a/b hammerhead"/>
    <property type="match status" value="1"/>
</dbReference>
<keyword evidence="2 4" id="KW-0560">Oxidoreductase</keyword>
<gene>
    <name evidence="4" type="primary">cutL</name>
    <name evidence="4" type="ORF">LA5096_00675</name>
</gene>
<dbReference type="Pfam" id="PF01315">
    <property type="entry name" value="Ald_Xan_dh_C"/>
    <property type="match status" value="1"/>
</dbReference>
<dbReference type="OrthoDB" id="9758509at2"/>
<proteinExistence type="predicted"/>
<dbReference type="Pfam" id="PF02738">
    <property type="entry name" value="MoCoBD_1"/>
    <property type="match status" value="1"/>
</dbReference>
<dbReference type="InterPro" id="IPR037165">
    <property type="entry name" value="AldOxase/xan_DH_Mopterin-bd_sf"/>
</dbReference>
<dbReference type="STRING" id="311410.LA5095_03309"/>
<dbReference type="AlphaFoldDB" id="A0A0M6Z9M7"/>
<evidence type="ECO:0000256" key="2">
    <source>
        <dbReference type="ARBA" id="ARBA00023002"/>
    </source>
</evidence>
<dbReference type="Pfam" id="PF20256">
    <property type="entry name" value="MoCoBD_2"/>
    <property type="match status" value="1"/>
</dbReference>
<dbReference type="RefSeq" id="WP_055116690.1">
    <property type="nucleotide sequence ID" value="NZ_CXWA01000003.1"/>
</dbReference>
<feature type="domain" description="Aldehyde oxidase/xanthine dehydrogenase a/b hammerhead" evidence="3">
    <location>
        <begin position="25"/>
        <end position="142"/>
    </location>
</feature>
<dbReference type="Proteomes" id="UP000049983">
    <property type="component" value="Unassembled WGS sequence"/>
</dbReference>
<evidence type="ECO:0000256" key="1">
    <source>
        <dbReference type="ARBA" id="ARBA00022505"/>
    </source>
</evidence>
<keyword evidence="1" id="KW-0500">Molybdenum</keyword>
<dbReference type="SUPFAM" id="SSF54665">
    <property type="entry name" value="CO dehydrogenase molybdoprotein N-domain-like"/>
    <property type="match status" value="1"/>
</dbReference>
<dbReference type="PANTHER" id="PTHR11908">
    <property type="entry name" value="XANTHINE DEHYDROGENASE"/>
    <property type="match status" value="1"/>
</dbReference>
<reference evidence="5" key="1">
    <citation type="submission" date="2015-07" db="EMBL/GenBank/DDBJ databases">
        <authorList>
            <person name="Rodrigo-Torres Lidia"/>
            <person name="Arahal R.David."/>
        </authorList>
    </citation>
    <scope>NUCLEOTIDE SEQUENCE [LARGE SCALE GENOMIC DNA]</scope>
    <source>
        <strain evidence="5">CECT 5096</strain>
    </source>
</reference>
<dbReference type="SMART" id="SM01008">
    <property type="entry name" value="Ald_Xan_dh_C"/>
    <property type="match status" value="1"/>
</dbReference>
<accession>A0A0M6Z9M7</accession>
<evidence type="ECO:0000313" key="5">
    <source>
        <dbReference type="Proteomes" id="UP000049983"/>
    </source>
</evidence>
<evidence type="ECO:0000313" key="4">
    <source>
        <dbReference type="EMBL" id="CTQ65196.1"/>
    </source>
</evidence>
<organism evidence="4 5">
    <name type="scientific">Roseibium album</name>
    <dbReference type="NCBI Taxonomy" id="311410"/>
    <lineage>
        <taxon>Bacteria</taxon>
        <taxon>Pseudomonadati</taxon>
        <taxon>Pseudomonadota</taxon>
        <taxon>Alphaproteobacteria</taxon>
        <taxon>Hyphomicrobiales</taxon>
        <taxon>Stappiaceae</taxon>
        <taxon>Roseibium</taxon>
    </lineage>
</organism>
<dbReference type="InterPro" id="IPR016208">
    <property type="entry name" value="Ald_Oxase/xanthine_DH-like"/>
</dbReference>
<protein>
    <submittedName>
        <fullName evidence="4">Carbon monoxide dehydrogenase large chain</fullName>
        <ecNumber evidence="4">1.2.99.2</ecNumber>
    </submittedName>
</protein>
<name>A0A0M6Z9M7_9HYPH</name>
<dbReference type="Gene3D" id="3.30.365.10">
    <property type="entry name" value="Aldehyde oxidase/xanthine dehydrogenase, molybdopterin binding domain"/>
    <property type="match status" value="4"/>
</dbReference>
<dbReference type="GO" id="GO:0005506">
    <property type="term" value="F:iron ion binding"/>
    <property type="evidence" value="ECO:0007669"/>
    <property type="project" value="InterPro"/>
</dbReference>
<dbReference type="GO" id="GO:0016491">
    <property type="term" value="F:oxidoreductase activity"/>
    <property type="evidence" value="ECO:0007669"/>
    <property type="project" value="UniProtKB-KW"/>
</dbReference>
<dbReference type="PANTHER" id="PTHR11908:SF132">
    <property type="entry name" value="ALDEHYDE OXIDASE 1-RELATED"/>
    <property type="match status" value="1"/>
</dbReference>
<dbReference type="InterPro" id="IPR000674">
    <property type="entry name" value="Ald_Oxase/Xan_DH_a/b"/>
</dbReference>
<dbReference type="EMBL" id="CXWC01000001">
    <property type="protein sequence ID" value="CTQ65196.1"/>
    <property type="molecule type" value="Genomic_DNA"/>
</dbReference>
<dbReference type="SUPFAM" id="SSF56003">
    <property type="entry name" value="Molybdenum cofactor-binding domain"/>
    <property type="match status" value="1"/>
</dbReference>
<sequence length="765" mass="82061">MNKMVTPKFGVGAPLRRKEDQPLITGQGIYTGDYRPEGCLHGVMVYSAMAHAKISVENASDVSALEGVHLVLTGGDVEGFTLPTMARLKQIDGTDHWLPPQPLLCKDEVRHVGDAIAFIVADDSNTARNAAEMLEVDYEPLEAVIGIEEALAPDAVKVWPEHGSNVAFTFGHGGEARTDAAFAAADKTVTIEIVNNRIVANYMELRGCVAEFSPDAERYKLTLGTQGGHGMRDVICKVLDLEKDKIQVITPEVGGGFGTKAFCYREYPLLMIAARQLGTPVRWAGERMEHFITDAHGRDNLSRADLALDKDNRILGLRVHVKAAMGAYLSQFAPFIPWVGTAMSSGLYDIPAVFAKTEGVYMHTVPTDAFRGAGRPEAAYLIERLMDKAGEETGLGPIEIRKRNFIKPEQLPYTTQTGRLYDTGDYSGHLDKALEVAGWADFKSRQEESAKAGKFRGIGLCSYIEACAFPGGEEATVELNQEGNLTLLIGTQTNGQGHATAYSQVVAEKFGVTIDEVEVIQGDTDRVENGGGTGGSRSIPLGLPSVRDASDSLVKKVKELAADKLEAGVDDLELESGIVRVVGTDQQVALSEIVVAAGEKLSAREEVRQDEATYPNGTHICEVEVDPGTGDVDLVNYVIVDDFGVTVNPLLLEGQVIGGAANAVSQALCEQTIYDEDGQLLTASLLDYRLLRAADLPDIHFETRNVPSTTNAMGIKGAGEAGTIGGCAAVMNAVQKALEDGAGVTELIDMPATPLRVWEAIEAAK</sequence>
<keyword evidence="5" id="KW-1185">Reference proteome</keyword>
<dbReference type="GeneID" id="97668122"/>